<dbReference type="EMBL" id="FUWS01000001">
    <property type="protein sequence ID" value="SJZ37671.1"/>
    <property type="molecule type" value="Genomic_DNA"/>
</dbReference>
<reference evidence="2 3" key="1">
    <citation type="submission" date="2017-02" db="EMBL/GenBank/DDBJ databases">
        <authorList>
            <person name="Peterson S.W."/>
        </authorList>
    </citation>
    <scope>NUCLEOTIDE SEQUENCE [LARGE SCALE GENOMIC DNA]</scope>
    <source>
        <strain evidence="2 3">DSM 45154</strain>
    </source>
</reference>
<feature type="compositionally biased region" description="Basic and acidic residues" evidence="1">
    <location>
        <begin position="28"/>
        <end position="48"/>
    </location>
</feature>
<sequence length="62" mass="6625">MSEADDHPLTPDPPLPPGDPGLPASLEDSARPVDRPQGKVEGEDRKPDEDEIEDSATPEPPD</sequence>
<protein>
    <submittedName>
        <fullName evidence="2">Uncharacterized protein</fullName>
    </submittedName>
</protein>
<dbReference type="RefSeq" id="WP_078759619.1">
    <property type="nucleotide sequence ID" value="NZ_FUWS01000001.1"/>
</dbReference>
<accession>A0A1T4K5I2</accession>
<feature type="compositionally biased region" description="Pro residues" evidence="1">
    <location>
        <begin position="10"/>
        <end position="20"/>
    </location>
</feature>
<feature type="region of interest" description="Disordered" evidence="1">
    <location>
        <begin position="1"/>
        <end position="62"/>
    </location>
</feature>
<evidence type="ECO:0000256" key="1">
    <source>
        <dbReference type="SAM" id="MobiDB-lite"/>
    </source>
</evidence>
<feature type="compositionally biased region" description="Acidic residues" evidence="1">
    <location>
        <begin position="49"/>
        <end position="62"/>
    </location>
</feature>
<dbReference type="Proteomes" id="UP000190637">
    <property type="component" value="Unassembled WGS sequence"/>
</dbReference>
<gene>
    <name evidence="2" type="ORF">SAMN02745673_00177</name>
</gene>
<organism evidence="2 3">
    <name type="scientific">Marinactinospora thermotolerans DSM 45154</name>
    <dbReference type="NCBI Taxonomy" id="1122192"/>
    <lineage>
        <taxon>Bacteria</taxon>
        <taxon>Bacillati</taxon>
        <taxon>Actinomycetota</taxon>
        <taxon>Actinomycetes</taxon>
        <taxon>Streptosporangiales</taxon>
        <taxon>Nocardiopsidaceae</taxon>
        <taxon>Marinactinospora</taxon>
    </lineage>
</organism>
<dbReference type="STRING" id="1122192.SAMN02745673_00177"/>
<proteinExistence type="predicted"/>
<name>A0A1T4K5I2_9ACTN</name>
<keyword evidence="3" id="KW-1185">Reference proteome</keyword>
<evidence type="ECO:0000313" key="2">
    <source>
        <dbReference type="EMBL" id="SJZ37671.1"/>
    </source>
</evidence>
<dbReference type="AlphaFoldDB" id="A0A1T4K5I2"/>
<evidence type="ECO:0000313" key="3">
    <source>
        <dbReference type="Proteomes" id="UP000190637"/>
    </source>
</evidence>